<gene>
    <name evidence="1" type="ORF">ASTO00021_LOCUS13909</name>
</gene>
<accession>A0A7S3V0Q5</accession>
<sequence>MGLFSCCFYKRECSDDAMLFYNEEQNNTSIPNRDLAVATLVPEDEVGSNVQSNIEIYATVVSKDELDDHENIVEGLIERRPSENLLNMTNADKKVRRNFVREDIYKKLGMLKKVNRDLTNERLMRIMATIDENEDEDEDEEFEQVPVVCPDCLTQYLLECEDMPCPQCGEIN</sequence>
<proteinExistence type="predicted"/>
<organism evidence="1">
    <name type="scientific">Aplanochytrium stocchinoi</name>
    <dbReference type="NCBI Taxonomy" id="215587"/>
    <lineage>
        <taxon>Eukaryota</taxon>
        <taxon>Sar</taxon>
        <taxon>Stramenopiles</taxon>
        <taxon>Bigyra</taxon>
        <taxon>Labyrinthulomycetes</taxon>
        <taxon>Thraustochytrida</taxon>
        <taxon>Thraustochytriidae</taxon>
        <taxon>Aplanochytrium</taxon>
    </lineage>
</organism>
<protein>
    <submittedName>
        <fullName evidence="1">Uncharacterized protein</fullName>
    </submittedName>
</protein>
<reference evidence="1" key="1">
    <citation type="submission" date="2021-01" db="EMBL/GenBank/DDBJ databases">
        <authorList>
            <person name="Corre E."/>
            <person name="Pelletier E."/>
            <person name="Niang G."/>
            <person name="Scheremetjew M."/>
            <person name="Finn R."/>
            <person name="Kale V."/>
            <person name="Holt S."/>
            <person name="Cochrane G."/>
            <person name="Meng A."/>
            <person name="Brown T."/>
            <person name="Cohen L."/>
        </authorList>
    </citation>
    <scope>NUCLEOTIDE SEQUENCE</scope>
    <source>
        <strain evidence="1">GSBS06</strain>
    </source>
</reference>
<evidence type="ECO:0000313" key="1">
    <source>
        <dbReference type="EMBL" id="CAE0443854.1"/>
    </source>
</evidence>
<dbReference type="AlphaFoldDB" id="A0A7S3V0Q5"/>
<name>A0A7S3V0Q5_9STRA</name>
<dbReference type="EMBL" id="HBIN01018236">
    <property type="protein sequence ID" value="CAE0443854.1"/>
    <property type="molecule type" value="Transcribed_RNA"/>
</dbReference>